<protein>
    <submittedName>
        <fullName evidence="1">Uncharacterized protein</fullName>
    </submittedName>
</protein>
<dbReference type="InterPro" id="IPR058009">
    <property type="entry name" value="TTP_Phage_16"/>
</dbReference>
<name>A0A3N2D886_9MICO</name>
<sequence length="175" mass="18537">MLLLSDGITRLDILPTKPAGWDVGDGTVELPLSAFADAVDTCGQINKPDYHLGAGPSATVADQPLCEKGEGNAFGASTFTGTLSVLRQYDETGHIDPLTDTVYAVIGEKGARAWYAERTGPSAKTPLAIGDEGWIYEAESDEPSVPQDRSGYSKETIPLSVKGRRRFKVVAPAGP</sequence>
<accession>A0A3N2D886</accession>
<evidence type="ECO:0000313" key="2">
    <source>
        <dbReference type="Proteomes" id="UP000275356"/>
    </source>
</evidence>
<dbReference type="Pfam" id="PF25595">
    <property type="entry name" value="Phage_TTP_16"/>
    <property type="match status" value="1"/>
</dbReference>
<comment type="caution">
    <text evidence="1">The sequence shown here is derived from an EMBL/GenBank/DDBJ whole genome shotgun (WGS) entry which is preliminary data.</text>
</comment>
<evidence type="ECO:0000313" key="1">
    <source>
        <dbReference type="EMBL" id="ROR95980.1"/>
    </source>
</evidence>
<proteinExistence type="predicted"/>
<dbReference type="RefSeq" id="WP_123738218.1">
    <property type="nucleotide sequence ID" value="NZ_RKHQ01000001.1"/>
</dbReference>
<dbReference type="AlphaFoldDB" id="A0A3N2D886"/>
<gene>
    <name evidence="1" type="ORF">EDD28_0550</name>
</gene>
<dbReference type="EMBL" id="RKHQ01000001">
    <property type="protein sequence ID" value="ROR95980.1"/>
    <property type="molecule type" value="Genomic_DNA"/>
</dbReference>
<keyword evidence="2" id="KW-1185">Reference proteome</keyword>
<dbReference type="OrthoDB" id="4954823at2"/>
<dbReference type="Proteomes" id="UP000275356">
    <property type="component" value="Unassembled WGS sequence"/>
</dbReference>
<reference evidence="1 2" key="1">
    <citation type="submission" date="2018-11" db="EMBL/GenBank/DDBJ databases">
        <title>Sequencing the genomes of 1000 actinobacteria strains.</title>
        <authorList>
            <person name="Klenk H.-P."/>
        </authorList>
    </citation>
    <scope>NUCLEOTIDE SEQUENCE [LARGE SCALE GENOMIC DNA]</scope>
    <source>
        <strain evidence="1 2">DSM 13521</strain>
    </source>
</reference>
<organism evidence="1 2">
    <name type="scientific">Salana multivorans</name>
    <dbReference type="NCBI Taxonomy" id="120377"/>
    <lineage>
        <taxon>Bacteria</taxon>
        <taxon>Bacillati</taxon>
        <taxon>Actinomycetota</taxon>
        <taxon>Actinomycetes</taxon>
        <taxon>Micrococcales</taxon>
        <taxon>Beutenbergiaceae</taxon>
        <taxon>Salana</taxon>
    </lineage>
</organism>